<accession>A0A381W4Y7</accession>
<evidence type="ECO:0000256" key="1">
    <source>
        <dbReference type="ARBA" id="ARBA00004196"/>
    </source>
</evidence>
<gene>
    <name evidence="6" type="ORF">METZ01_LOCUS100225</name>
</gene>
<dbReference type="GO" id="GO:0015833">
    <property type="term" value="P:peptide transport"/>
    <property type="evidence" value="ECO:0007669"/>
    <property type="project" value="TreeGrafter"/>
</dbReference>
<protein>
    <recommendedName>
        <fullName evidence="5">Solute-binding protein family 5 domain-containing protein</fullName>
    </recommendedName>
</protein>
<evidence type="ECO:0000256" key="4">
    <source>
        <dbReference type="ARBA" id="ARBA00022729"/>
    </source>
</evidence>
<dbReference type="SUPFAM" id="SSF53850">
    <property type="entry name" value="Periplasmic binding protein-like II"/>
    <property type="match status" value="1"/>
</dbReference>
<evidence type="ECO:0000313" key="6">
    <source>
        <dbReference type="EMBL" id="SVA47371.1"/>
    </source>
</evidence>
<evidence type="ECO:0000256" key="3">
    <source>
        <dbReference type="ARBA" id="ARBA00022448"/>
    </source>
</evidence>
<feature type="non-terminal residue" evidence="6">
    <location>
        <position position="1"/>
    </location>
</feature>
<dbReference type="GO" id="GO:1904680">
    <property type="term" value="F:peptide transmembrane transporter activity"/>
    <property type="evidence" value="ECO:0007669"/>
    <property type="project" value="TreeGrafter"/>
</dbReference>
<dbReference type="Pfam" id="PF00496">
    <property type="entry name" value="SBP_bac_5"/>
    <property type="match status" value="1"/>
</dbReference>
<dbReference type="InterPro" id="IPR000914">
    <property type="entry name" value="SBP_5_dom"/>
</dbReference>
<dbReference type="AlphaFoldDB" id="A0A381W4Y7"/>
<dbReference type="PANTHER" id="PTHR30290:SF10">
    <property type="entry name" value="PERIPLASMIC OLIGOPEPTIDE-BINDING PROTEIN-RELATED"/>
    <property type="match status" value="1"/>
</dbReference>
<dbReference type="PANTHER" id="PTHR30290">
    <property type="entry name" value="PERIPLASMIC BINDING COMPONENT OF ABC TRANSPORTER"/>
    <property type="match status" value="1"/>
</dbReference>
<evidence type="ECO:0000256" key="2">
    <source>
        <dbReference type="ARBA" id="ARBA00005695"/>
    </source>
</evidence>
<sequence length="224" mass="25168">FNDPRVRKAMRLAVDPRKALEVAHQGVGAPAEHHHVAPVHPDYYELPFMERDIAGSKQLLAAAGYPDGIHLGDIACKKDPAWEILAVQYIVEQWKDAGITADINVMPSSEFWGIWDKTPLGFTGWTHRPLGFMVLGLAYRSGVPWNESRFNDPEFDQLLTKAEGIVDARERSKVIGQLETIMQERGPVVQPIWRGAYAAWSEKLVGVRKHPTDYMNLTKWGLSG</sequence>
<comment type="similarity">
    <text evidence="2">Belongs to the bacterial solute-binding protein 5 family.</text>
</comment>
<dbReference type="Gene3D" id="3.10.105.10">
    <property type="entry name" value="Dipeptide-binding Protein, Domain 3"/>
    <property type="match status" value="1"/>
</dbReference>
<keyword evidence="4" id="KW-0732">Signal</keyword>
<proteinExistence type="inferred from homology"/>
<name>A0A381W4Y7_9ZZZZ</name>
<dbReference type="EMBL" id="UINC01010668">
    <property type="protein sequence ID" value="SVA47371.1"/>
    <property type="molecule type" value="Genomic_DNA"/>
</dbReference>
<reference evidence="6" key="1">
    <citation type="submission" date="2018-05" db="EMBL/GenBank/DDBJ databases">
        <authorList>
            <person name="Lanie J.A."/>
            <person name="Ng W.-L."/>
            <person name="Kazmierczak K.M."/>
            <person name="Andrzejewski T.M."/>
            <person name="Davidsen T.M."/>
            <person name="Wayne K.J."/>
            <person name="Tettelin H."/>
            <person name="Glass J.I."/>
            <person name="Rusch D."/>
            <person name="Podicherti R."/>
            <person name="Tsui H.-C.T."/>
            <person name="Winkler M.E."/>
        </authorList>
    </citation>
    <scope>NUCLEOTIDE SEQUENCE</scope>
</reference>
<dbReference type="GO" id="GO:0030313">
    <property type="term" value="C:cell envelope"/>
    <property type="evidence" value="ECO:0007669"/>
    <property type="project" value="UniProtKB-SubCell"/>
</dbReference>
<evidence type="ECO:0000259" key="5">
    <source>
        <dbReference type="Pfam" id="PF00496"/>
    </source>
</evidence>
<dbReference type="InterPro" id="IPR039424">
    <property type="entry name" value="SBP_5"/>
</dbReference>
<keyword evidence="3" id="KW-0813">Transport</keyword>
<organism evidence="6">
    <name type="scientific">marine metagenome</name>
    <dbReference type="NCBI Taxonomy" id="408172"/>
    <lineage>
        <taxon>unclassified sequences</taxon>
        <taxon>metagenomes</taxon>
        <taxon>ecological metagenomes</taxon>
    </lineage>
</organism>
<comment type="subcellular location">
    <subcellularLocation>
        <location evidence="1">Cell envelope</location>
    </subcellularLocation>
</comment>
<feature type="domain" description="Solute-binding protein family 5" evidence="5">
    <location>
        <begin position="1"/>
        <end position="134"/>
    </location>
</feature>